<reference evidence="2" key="1">
    <citation type="journal article" date="2007" name="Biochemistry">
        <title>Analysis of aqueous glue coating proteins on the silk fibers of the cob weaver, Latrodectus hesperus.</title>
        <authorList>
            <person name="Hu X."/>
            <person name="Yuan J."/>
            <person name="Wang X."/>
            <person name="Vasanthavada K."/>
            <person name="Falick A.M."/>
            <person name="Jones P.R."/>
            <person name="Mattina C.L."/>
            <person name="Vierra C.A."/>
        </authorList>
    </citation>
    <scope>NUCLEOTIDE SEQUENCE</scope>
</reference>
<sequence>MSPKEFISICIAIAILAIAHADPEPDPTLFNQAADILDHVV</sequence>
<evidence type="ECO:0000256" key="1">
    <source>
        <dbReference type="SAM" id="SignalP"/>
    </source>
</evidence>
<feature type="signal peptide" evidence="1">
    <location>
        <begin position="1"/>
        <end position="21"/>
    </location>
</feature>
<feature type="chain" id="PRO_5002658291" evidence="1">
    <location>
        <begin position="22"/>
        <end position="41"/>
    </location>
</feature>
<dbReference type="AlphaFoldDB" id="A3R4V5"/>
<evidence type="ECO:0000313" key="2">
    <source>
        <dbReference type="EMBL" id="ABO09799.1"/>
    </source>
</evidence>
<protein>
    <submittedName>
        <fullName evidence="2">Aqueous glue droplet peptide</fullName>
    </submittedName>
</protein>
<proteinExistence type="evidence at transcript level"/>
<accession>A3R4V5</accession>
<gene>
    <name evidence="2" type="primary">SCP-2</name>
</gene>
<keyword evidence="1" id="KW-0732">Signal</keyword>
<organism evidence="2">
    <name type="scientific">Latrodectus hesperus</name>
    <name type="common">Western black widow spider</name>
    <dbReference type="NCBI Taxonomy" id="256737"/>
    <lineage>
        <taxon>Eukaryota</taxon>
        <taxon>Metazoa</taxon>
        <taxon>Ecdysozoa</taxon>
        <taxon>Arthropoda</taxon>
        <taxon>Chelicerata</taxon>
        <taxon>Arachnida</taxon>
        <taxon>Araneae</taxon>
        <taxon>Araneomorphae</taxon>
        <taxon>Entelegynae</taxon>
        <taxon>Araneoidea</taxon>
        <taxon>Theridiidae</taxon>
        <taxon>Latrodectus</taxon>
    </lineage>
</organism>
<dbReference type="EMBL" id="EF153412">
    <property type="protein sequence ID" value="ABO09799.1"/>
    <property type="molecule type" value="mRNA"/>
</dbReference>
<name>A3R4V5_LATHE</name>